<evidence type="ECO:0000313" key="3">
    <source>
        <dbReference type="EMBL" id="GKV40059.1"/>
    </source>
</evidence>
<evidence type="ECO:0000313" key="4">
    <source>
        <dbReference type="Proteomes" id="UP001054252"/>
    </source>
</evidence>
<evidence type="ECO:0000256" key="2">
    <source>
        <dbReference type="SAM" id="SignalP"/>
    </source>
</evidence>
<dbReference type="AlphaFoldDB" id="A0AAV5LT83"/>
<proteinExistence type="predicted"/>
<dbReference type="EMBL" id="BPVZ01000138">
    <property type="protein sequence ID" value="GKV40059.1"/>
    <property type="molecule type" value="Genomic_DNA"/>
</dbReference>
<dbReference type="Proteomes" id="UP001054252">
    <property type="component" value="Unassembled WGS sequence"/>
</dbReference>
<evidence type="ECO:0000256" key="1">
    <source>
        <dbReference type="SAM" id="MobiDB-lite"/>
    </source>
</evidence>
<comment type="caution">
    <text evidence="3">The sequence shown here is derived from an EMBL/GenBank/DDBJ whole genome shotgun (WGS) entry which is preliminary data.</text>
</comment>
<name>A0AAV5LT83_9ROSI</name>
<accession>A0AAV5LT83</accession>
<feature type="region of interest" description="Disordered" evidence="1">
    <location>
        <begin position="184"/>
        <end position="208"/>
    </location>
</feature>
<gene>
    <name evidence="3" type="ORF">SLEP1_g47735</name>
</gene>
<protein>
    <submittedName>
        <fullName evidence="3">Uncharacterized protein</fullName>
    </submittedName>
</protein>
<organism evidence="3 4">
    <name type="scientific">Rubroshorea leprosula</name>
    <dbReference type="NCBI Taxonomy" id="152421"/>
    <lineage>
        <taxon>Eukaryota</taxon>
        <taxon>Viridiplantae</taxon>
        <taxon>Streptophyta</taxon>
        <taxon>Embryophyta</taxon>
        <taxon>Tracheophyta</taxon>
        <taxon>Spermatophyta</taxon>
        <taxon>Magnoliopsida</taxon>
        <taxon>eudicotyledons</taxon>
        <taxon>Gunneridae</taxon>
        <taxon>Pentapetalae</taxon>
        <taxon>rosids</taxon>
        <taxon>malvids</taxon>
        <taxon>Malvales</taxon>
        <taxon>Dipterocarpaceae</taxon>
        <taxon>Rubroshorea</taxon>
    </lineage>
</organism>
<feature type="chain" id="PRO_5043988848" evidence="2">
    <location>
        <begin position="21"/>
        <end position="223"/>
    </location>
</feature>
<keyword evidence="2" id="KW-0732">Signal</keyword>
<feature type="signal peptide" evidence="2">
    <location>
        <begin position="1"/>
        <end position="20"/>
    </location>
</feature>
<keyword evidence="4" id="KW-1185">Reference proteome</keyword>
<sequence>MAKVASTVAVVFLFLAVSAAHFQEVDLWKHSAVATWKTVSTSSEHDQNRAEAVVIPSKAVEFNFNTEEESGLDSHTVPLTMTNFRPINRRFPRRPLVPLRNRHRPNCRQGHRFMPWEPRLQKKGIPFGDDMLMSDDGMNFDTLLQGGVRATRKVPGRWVRFHRRTEGPRFTLRDEAIFRGPSHFSQFEDNEKGEHVHKHPLHKEREEQKGGFLKSLGKFLHHF</sequence>
<reference evidence="3 4" key="1">
    <citation type="journal article" date="2021" name="Commun. Biol.">
        <title>The genome of Shorea leprosula (Dipterocarpaceae) highlights the ecological relevance of drought in aseasonal tropical rainforests.</title>
        <authorList>
            <person name="Ng K.K.S."/>
            <person name="Kobayashi M.J."/>
            <person name="Fawcett J.A."/>
            <person name="Hatakeyama M."/>
            <person name="Paape T."/>
            <person name="Ng C.H."/>
            <person name="Ang C.C."/>
            <person name="Tnah L.H."/>
            <person name="Lee C.T."/>
            <person name="Nishiyama T."/>
            <person name="Sese J."/>
            <person name="O'Brien M.J."/>
            <person name="Copetti D."/>
            <person name="Mohd Noor M.I."/>
            <person name="Ong R.C."/>
            <person name="Putra M."/>
            <person name="Sireger I.Z."/>
            <person name="Indrioko S."/>
            <person name="Kosugi Y."/>
            <person name="Izuno A."/>
            <person name="Isagi Y."/>
            <person name="Lee S.L."/>
            <person name="Shimizu K.K."/>
        </authorList>
    </citation>
    <scope>NUCLEOTIDE SEQUENCE [LARGE SCALE GENOMIC DNA]</scope>
    <source>
        <strain evidence="3">214</strain>
    </source>
</reference>